<keyword evidence="2" id="KW-1185">Reference proteome</keyword>
<dbReference type="InterPro" id="IPR052895">
    <property type="entry name" value="HetReg/Transcr_Mod"/>
</dbReference>
<proteinExistence type="predicted"/>
<evidence type="ECO:0000313" key="1">
    <source>
        <dbReference type="EMBL" id="KAH7110855.1"/>
    </source>
</evidence>
<dbReference type="AlphaFoldDB" id="A0A9P9I8W8"/>
<accession>A0A9P9I8W8</accession>
<dbReference type="Proteomes" id="UP000700596">
    <property type="component" value="Unassembled WGS sequence"/>
</dbReference>
<dbReference type="OrthoDB" id="2157530at2759"/>
<reference evidence="1" key="1">
    <citation type="journal article" date="2021" name="Nat. Commun.">
        <title>Genetic determinants of endophytism in the Arabidopsis root mycobiome.</title>
        <authorList>
            <person name="Mesny F."/>
            <person name="Miyauchi S."/>
            <person name="Thiergart T."/>
            <person name="Pickel B."/>
            <person name="Atanasova L."/>
            <person name="Karlsson M."/>
            <person name="Huettel B."/>
            <person name="Barry K.W."/>
            <person name="Haridas S."/>
            <person name="Chen C."/>
            <person name="Bauer D."/>
            <person name="Andreopoulos W."/>
            <person name="Pangilinan J."/>
            <person name="LaButti K."/>
            <person name="Riley R."/>
            <person name="Lipzen A."/>
            <person name="Clum A."/>
            <person name="Drula E."/>
            <person name="Henrissat B."/>
            <person name="Kohler A."/>
            <person name="Grigoriev I.V."/>
            <person name="Martin F.M."/>
            <person name="Hacquard S."/>
        </authorList>
    </citation>
    <scope>NUCLEOTIDE SEQUENCE</scope>
    <source>
        <strain evidence="1">MPI-CAGE-CH-0243</strain>
    </source>
</reference>
<evidence type="ECO:0008006" key="3">
    <source>
        <dbReference type="Google" id="ProtNLM"/>
    </source>
</evidence>
<dbReference type="PANTHER" id="PTHR24148">
    <property type="entry name" value="ANKYRIN REPEAT DOMAIN-CONTAINING PROTEIN 39 HOMOLOG-RELATED"/>
    <property type="match status" value="1"/>
</dbReference>
<name>A0A9P9I8W8_9PLEO</name>
<evidence type="ECO:0000313" key="2">
    <source>
        <dbReference type="Proteomes" id="UP000700596"/>
    </source>
</evidence>
<dbReference type="EMBL" id="JAGMWT010000026">
    <property type="protein sequence ID" value="KAH7110855.1"/>
    <property type="molecule type" value="Genomic_DNA"/>
</dbReference>
<dbReference type="PANTHER" id="PTHR24148:SF80">
    <property type="entry name" value="HETEROKARYON INCOMPATIBILITY DOMAIN-CONTAINING PROTEIN"/>
    <property type="match status" value="1"/>
</dbReference>
<protein>
    <recommendedName>
        <fullName evidence="3">Heterokaryon incompatibility domain-containing protein</fullName>
    </recommendedName>
</protein>
<gene>
    <name evidence="1" type="ORF">B0J11DRAFT_544118</name>
</gene>
<comment type="caution">
    <text evidence="1">The sequence shown here is derived from an EMBL/GenBank/DDBJ whole genome shotgun (WGS) entry which is preliminary data.</text>
</comment>
<sequence>MADDETADVLLRTVSNLDLKWGRLSYSEQLQIIHWTILQSVNDMLARPWFKRTWVVQEVFRARKVGGPKFHGTPDAVIHIGGKAILWGAFASFINGFKNQIHISRLGRLKHIEPNDLTDWKLFLRTWQDLWNRYIQTGDTYDILQLMHKTTSFLATDPRDKFFAMMQLARNTREDERLHPLVRTNYNKTLSQVTRDFTEWHILRTRRVGVLNMLSLKKETEIGEPSWVPNILNPTDECPFLRLPSYIHDEYDGFLSSTKFSRDGIHPFQVRGRSLFARGMQICRVAHVVSKLVADPASRKIENPVKVIGEEWGLVNLALDILNRDKKPRLEPENFSSDLLKMVGCYGDEEAEAGFELHRRGHAMEINDQKLVDIYFDRASSWCHHRRLFLDDRGSMGLCPEGTEDGDIVVMLQSSFVPHVLRVLDDGPYGMLGPCLYYGGKWLQGEADDYQKMYNVQPEWFEIW</sequence>
<organism evidence="1 2">
    <name type="scientific">Dendryphion nanum</name>
    <dbReference type="NCBI Taxonomy" id="256645"/>
    <lineage>
        <taxon>Eukaryota</taxon>
        <taxon>Fungi</taxon>
        <taxon>Dikarya</taxon>
        <taxon>Ascomycota</taxon>
        <taxon>Pezizomycotina</taxon>
        <taxon>Dothideomycetes</taxon>
        <taxon>Pleosporomycetidae</taxon>
        <taxon>Pleosporales</taxon>
        <taxon>Torulaceae</taxon>
        <taxon>Dendryphion</taxon>
    </lineage>
</organism>